<evidence type="ECO:0000256" key="1">
    <source>
        <dbReference type="ARBA" id="ARBA00022741"/>
    </source>
</evidence>
<sequence length="272" mass="28220">MRGETGVGKTALLDDLIAHADGYRVVRCAGAEAERDLTFAALHALVFPLLPDSAGLDPQARDTINTAFTGTAGAAPHAMALGIAVLDLLTLVSAATPLLLAVDDGQWLDAPSAQVLAFTARRLSGTAVRVAIAARAEVPSPLDGAGLPELVLPPLAEEPAARLLDAQRAGLNPYRRNLILKAAAGNPLALIELARSGTPGDGTVALPRRLEQVYGARLRTGPAVSQARTGRVTAQTWNARPRPQATSDQIGQKCCSGVKNHHTSTCTTLSTA</sequence>
<dbReference type="PANTHER" id="PTHR16305">
    <property type="entry name" value="TESTICULAR SOLUBLE ADENYLYL CYCLASE"/>
    <property type="match status" value="1"/>
</dbReference>
<proteinExistence type="predicted"/>
<protein>
    <recommendedName>
        <fullName evidence="3">Orc1-like AAA ATPase domain-containing protein</fullName>
    </recommendedName>
</protein>
<organism evidence="4 5">
    <name type="scientific">Catenuloplanes nepalensis</name>
    <dbReference type="NCBI Taxonomy" id="587533"/>
    <lineage>
        <taxon>Bacteria</taxon>
        <taxon>Bacillati</taxon>
        <taxon>Actinomycetota</taxon>
        <taxon>Actinomycetes</taxon>
        <taxon>Micromonosporales</taxon>
        <taxon>Micromonosporaceae</taxon>
        <taxon>Catenuloplanes</taxon>
    </lineage>
</organism>
<dbReference type="InterPro" id="IPR041664">
    <property type="entry name" value="AAA_16"/>
</dbReference>
<evidence type="ECO:0000313" key="5">
    <source>
        <dbReference type="Proteomes" id="UP001240984"/>
    </source>
</evidence>
<gene>
    <name evidence="4" type="ORF">J2S43_003182</name>
</gene>
<feature type="domain" description="Orc1-like AAA ATPase" evidence="3">
    <location>
        <begin position="3"/>
        <end position="125"/>
    </location>
</feature>
<evidence type="ECO:0000313" key="4">
    <source>
        <dbReference type="EMBL" id="MDP9794670.1"/>
    </source>
</evidence>
<keyword evidence="5" id="KW-1185">Reference proteome</keyword>
<dbReference type="Proteomes" id="UP001240984">
    <property type="component" value="Unassembled WGS sequence"/>
</dbReference>
<dbReference type="Pfam" id="PF13191">
    <property type="entry name" value="AAA_16"/>
    <property type="match status" value="1"/>
</dbReference>
<comment type="caution">
    <text evidence="4">The sequence shown here is derived from an EMBL/GenBank/DDBJ whole genome shotgun (WGS) entry which is preliminary data.</text>
</comment>
<keyword evidence="2" id="KW-0067">ATP-binding</keyword>
<evidence type="ECO:0000256" key="2">
    <source>
        <dbReference type="ARBA" id="ARBA00022840"/>
    </source>
</evidence>
<evidence type="ECO:0000259" key="3">
    <source>
        <dbReference type="Pfam" id="PF13191"/>
    </source>
</evidence>
<accession>A0ABT9MTC6</accession>
<name>A0ABT9MTC6_9ACTN</name>
<dbReference type="EMBL" id="JAUSRA010000001">
    <property type="protein sequence ID" value="MDP9794670.1"/>
    <property type="molecule type" value="Genomic_DNA"/>
</dbReference>
<dbReference type="PANTHER" id="PTHR16305:SF35">
    <property type="entry name" value="TRANSCRIPTIONAL ACTIVATOR DOMAIN"/>
    <property type="match status" value="1"/>
</dbReference>
<keyword evidence="1" id="KW-0547">Nucleotide-binding</keyword>
<reference evidence="4 5" key="1">
    <citation type="submission" date="2023-07" db="EMBL/GenBank/DDBJ databases">
        <title>Sequencing the genomes of 1000 actinobacteria strains.</title>
        <authorList>
            <person name="Klenk H.-P."/>
        </authorList>
    </citation>
    <scope>NUCLEOTIDE SEQUENCE [LARGE SCALE GENOMIC DNA]</scope>
    <source>
        <strain evidence="4 5">DSM 44710</strain>
    </source>
</reference>